<dbReference type="AlphaFoldDB" id="A0A2M9Y4L4"/>
<dbReference type="PANTHER" id="PTHR32071">
    <property type="entry name" value="TRANSCRIPTIONAL REGULATORY PROTEIN"/>
    <property type="match status" value="1"/>
</dbReference>
<keyword evidence="9" id="KW-1185">Reference proteome</keyword>
<accession>A0A2M9Y4L4</accession>
<evidence type="ECO:0000313" key="9">
    <source>
        <dbReference type="Proteomes" id="UP000297891"/>
    </source>
</evidence>
<dbReference type="InterPro" id="IPR002197">
    <property type="entry name" value="HTH_Fis"/>
</dbReference>
<dbReference type="Pfam" id="PF13185">
    <property type="entry name" value="GAF_2"/>
    <property type="match status" value="1"/>
</dbReference>
<dbReference type="OrthoDB" id="9803970at2"/>
<feature type="domain" description="Sigma-54 factor interaction" evidence="7">
    <location>
        <begin position="364"/>
        <end position="593"/>
    </location>
</feature>
<dbReference type="InterPro" id="IPR025944">
    <property type="entry name" value="Sigma_54_int_dom_CS"/>
</dbReference>
<dbReference type="GO" id="GO:0043565">
    <property type="term" value="F:sequence-specific DNA binding"/>
    <property type="evidence" value="ECO:0007669"/>
    <property type="project" value="InterPro"/>
</dbReference>
<dbReference type="GO" id="GO:0005524">
    <property type="term" value="F:ATP binding"/>
    <property type="evidence" value="ECO:0007669"/>
    <property type="project" value="UniProtKB-KW"/>
</dbReference>
<keyword evidence="5" id="KW-0010">Activator</keyword>
<dbReference type="SMART" id="SM00065">
    <property type="entry name" value="GAF"/>
    <property type="match status" value="2"/>
</dbReference>
<protein>
    <submittedName>
        <fullName evidence="8">GAF domain-containing protein</fullName>
    </submittedName>
</protein>
<dbReference type="CDD" id="cd00009">
    <property type="entry name" value="AAA"/>
    <property type="match status" value="1"/>
</dbReference>
<dbReference type="SUPFAM" id="SSF55781">
    <property type="entry name" value="GAF domain-like"/>
    <property type="match status" value="2"/>
</dbReference>
<dbReference type="InterPro" id="IPR009057">
    <property type="entry name" value="Homeodomain-like_sf"/>
</dbReference>
<evidence type="ECO:0000256" key="6">
    <source>
        <dbReference type="ARBA" id="ARBA00023163"/>
    </source>
</evidence>
<keyword evidence="2" id="KW-0067">ATP-binding</keyword>
<sequence>MSVKKFNPIQSIHEVATAMNSTQDPDGLLELILDRCIQICGVESGSLMLIDEKNGFLDAVTSRGMNQQLLRETKLRIGQGITGVAASTGKAKLVNDVSKDPDYIQVKEEIKSELVAPMIVEDDIIGVISLDSNRLNAFTADMLEIVSVLAHQAGQIFKNLQTIRSLEQRTKIQATLIEISKVVSSTLDQNEVFDSIMVTMEKSLRLEKGSIVLFNKEEALLRIVAASGLSPEEIDKGTYQPGEGITGKVFESGEPIIIESVASHPDFLNRVGYLSHFKHDPHNVSLLCAPILSEQTMLGVVNAFIVQNKHTDLKSFLDFLQVVASIISQSIKIQNLVEEAKKEISRENIQLKRELKNKYKFGSLIGKAASMEKMFEKIQLVADSRASVLITGESGTGKEMIANAIHYNSSRSENPFIKINCAAIPENLLESELFGHKKGSFTGAVTDKKGKFELADTGTIFLDEIGEMDLNLQSKLLRVLQEREIEAIGSTKAKKVDVRIIAATNAELEQLVAEKKFRADLFYRLNVVKINTPALRDRVEDIPLLMNHFLEKYTKDNNKVVKGISREASKLLLKYRWPGNVRELENVIERAVVLAQDEILSEDDFSDILSSLEDLPEHSNEVTQLNHVETVSGAEPLDLGSGRLTPGQLDGLDGRAMEIVVSEVESRLIQYAMKKFRYTKTRVAKYLGINRNTLDKKIKELNIEY</sequence>
<dbReference type="Pfam" id="PF01590">
    <property type="entry name" value="GAF"/>
    <property type="match status" value="1"/>
</dbReference>
<evidence type="ECO:0000256" key="3">
    <source>
        <dbReference type="ARBA" id="ARBA00023015"/>
    </source>
</evidence>
<dbReference type="InterPro" id="IPR025943">
    <property type="entry name" value="Sigma_54_int_dom_ATP-bd_2"/>
</dbReference>
<comment type="caution">
    <text evidence="8">The sequence shown here is derived from an EMBL/GenBank/DDBJ whole genome shotgun (WGS) entry which is preliminary data.</text>
</comment>
<keyword evidence="4" id="KW-0238">DNA-binding</keyword>
<dbReference type="PROSITE" id="PS00675">
    <property type="entry name" value="SIGMA54_INTERACT_1"/>
    <property type="match status" value="1"/>
</dbReference>
<dbReference type="FunFam" id="1.10.8.60:FF:000014">
    <property type="entry name" value="DNA-binding transcriptional regulator NtrC"/>
    <property type="match status" value="1"/>
</dbReference>
<name>A0A2M9Y4L4_9LEPT</name>
<organism evidence="8 9">
    <name type="scientific">Leptospira brenneri</name>
    <dbReference type="NCBI Taxonomy" id="2023182"/>
    <lineage>
        <taxon>Bacteria</taxon>
        <taxon>Pseudomonadati</taxon>
        <taxon>Spirochaetota</taxon>
        <taxon>Spirochaetia</taxon>
        <taxon>Leptospirales</taxon>
        <taxon>Leptospiraceae</taxon>
        <taxon>Leptospira</taxon>
    </lineage>
</organism>
<dbReference type="InterPro" id="IPR058031">
    <property type="entry name" value="AAA_lid_NorR"/>
</dbReference>
<dbReference type="Gene3D" id="1.10.8.60">
    <property type="match status" value="1"/>
</dbReference>
<keyword evidence="6" id="KW-0804">Transcription</keyword>
<proteinExistence type="predicted"/>
<dbReference type="PROSITE" id="PS00688">
    <property type="entry name" value="SIGMA54_INTERACT_3"/>
    <property type="match status" value="1"/>
</dbReference>
<dbReference type="SMART" id="SM00382">
    <property type="entry name" value="AAA"/>
    <property type="match status" value="1"/>
</dbReference>
<dbReference type="SUPFAM" id="SSF46689">
    <property type="entry name" value="Homeodomain-like"/>
    <property type="match status" value="1"/>
</dbReference>
<keyword evidence="1" id="KW-0547">Nucleotide-binding</keyword>
<dbReference type="InterPro" id="IPR003593">
    <property type="entry name" value="AAA+_ATPase"/>
</dbReference>
<dbReference type="Pfam" id="PF02954">
    <property type="entry name" value="HTH_8"/>
    <property type="match status" value="1"/>
</dbReference>
<evidence type="ECO:0000313" key="8">
    <source>
        <dbReference type="EMBL" id="TGK96627.1"/>
    </source>
</evidence>
<dbReference type="Gene3D" id="1.10.10.60">
    <property type="entry name" value="Homeodomain-like"/>
    <property type="match status" value="1"/>
</dbReference>
<dbReference type="PRINTS" id="PR01590">
    <property type="entry name" value="HTHFIS"/>
</dbReference>
<dbReference type="InterPro" id="IPR003018">
    <property type="entry name" value="GAF"/>
</dbReference>
<dbReference type="GO" id="GO:0006355">
    <property type="term" value="P:regulation of DNA-templated transcription"/>
    <property type="evidence" value="ECO:0007669"/>
    <property type="project" value="InterPro"/>
</dbReference>
<evidence type="ECO:0000256" key="4">
    <source>
        <dbReference type="ARBA" id="ARBA00023125"/>
    </source>
</evidence>
<dbReference type="InterPro" id="IPR025662">
    <property type="entry name" value="Sigma_54_int_dom_ATP-bd_1"/>
</dbReference>
<dbReference type="Pfam" id="PF00158">
    <property type="entry name" value="Sigma54_activat"/>
    <property type="match status" value="1"/>
</dbReference>
<dbReference type="Pfam" id="PF25601">
    <property type="entry name" value="AAA_lid_14"/>
    <property type="match status" value="1"/>
</dbReference>
<evidence type="ECO:0000256" key="2">
    <source>
        <dbReference type="ARBA" id="ARBA00022840"/>
    </source>
</evidence>
<dbReference type="InterPro" id="IPR002078">
    <property type="entry name" value="Sigma_54_int"/>
</dbReference>
<dbReference type="EMBL" id="RQFP01000001">
    <property type="protein sequence ID" value="TGK96627.1"/>
    <property type="molecule type" value="Genomic_DNA"/>
</dbReference>
<evidence type="ECO:0000256" key="1">
    <source>
        <dbReference type="ARBA" id="ARBA00022741"/>
    </source>
</evidence>
<dbReference type="Gene3D" id="3.30.450.40">
    <property type="match status" value="2"/>
</dbReference>
<reference evidence="8" key="1">
    <citation type="journal article" date="2019" name="PLoS Negl. Trop. Dis.">
        <title>Revisiting the worldwide diversity of Leptospira species in the environment.</title>
        <authorList>
            <person name="Vincent A.T."/>
            <person name="Schiettekatte O."/>
            <person name="Bourhy P."/>
            <person name="Veyrier F.J."/>
            <person name="Picardeau M."/>
        </authorList>
    </citation>
    <scope>NUCLEOTIDE SEQUENCE [LARGE SCALE GENOMIC DNA]</scope>
    <source>
        <strain evidence="8">201800277</strain>
    </source>
</reference>
<keyword evidence="3" id="KW-0805">Transcription regulation</keyword>
<dbReference type="PANTHER" id="PTHR32071:SF57">
    <property type="entry name" value="C4-DICARBOXYLATE TRANSPORT TRANSCRIPTIONAL REGULATORY PROTEIN DCTD"/>
    <property type="match status" value="1"/>
</dbReference>
<dbReference type="InterPro" id="IPR029016">
    <property type="entry name" value="GAF-like_dom_sf"/>
</dbReference>
<evidence type="ECO:0000259" key="7">
    <source>
        <dbReference type="PROSITE" id="PS50045"/>
    </source>
</evidence>
<dbReference type="SUPFAM" id="SSF52540">
    <property type="entry name" value="P-loop containing nucleoside triphosphate hydrolases"/>
    <property type="match status" value="1"/>
</dbReference>
<dbReference type="Proteomes" id="UP000297891">
    <property type="component" value="Unassembled WGS sequence"/>
</dbReference>
<gene>
    <name evidence="8" type="ORF">EHQ30_08525</name>
</gene>
<dbReference type="Gene3D" id="3.40.50.300">
    <property type="entry name" value="P-loop containing nucleotide triphosphate hydrolases"/>
    <property type="match status" value="1"/>
</dbReference>
<dbReference type="FunFam" id="3.40.50.300:FF:000006">
    <property type="entry name" value="DNA-binding transcriptional regulator NtrC"/>
    <property type="match status" value="1"/>
</dbReference>
<evidence type="ECO:0000256" key="5">
    <source>
        <dbReference type="ARBA" id="ARBA00023159"/>
    </source>
</evidence>
<dbReference type="InterPro" id="IPR027417">
    <property type="entry name" value="P-loop_NTPase"/>
</dbReference>
<dbReference type="PROSITE" id="PS00676">
    <property type="entry name" value="SIGMA54_INTERACT_2"/>
    <property type="match status" value="1"/>
</dbReference>
<dbReference type="PROSITE" id="PS50045">
    <property type="entry name" value="SIGMA54_INTERACT_4"/>
    <property type="match status" value="1"/>
</dbReference>